<feature type="region of interest" description="Disordered" evidence="1">
    <location>
        <begin position="193"/>
        <end position="227"/>
    </location>
</feature>
<name>A0AAD4LF01_9AGAM</name>
<keyword evidence="3" id="KW-1185">Reference proteome</keyword>
<evidence type="ECO:0000256" key="1">
    <source>
        <dbReference type="SAM" id="MobiDB-lite"/>
    </source>
</evidence>
<dbReference type="EMBL" id="JAKELL010000033">
    <property type="protein sequence ID" value="KAH8989979.1"/>
    <property type="molecule type" value="Genomic_DNA"/>
</dbReference>
<evidence type="ECO:0000313" key="3">
    <source>
        <dbReference type="Proteomes" id="UP001201163"/>
    </source>
</evidence>
<accession>A0AAD4LF01</accession>
<feature type="region of interest" description="Disordered" evidence="1">
    <location>
        <begin position="390"/>
        <end position="409"/>
    </location>
</feature>
<dbReference type="Proteomes" id="UP001201163">
    <property type="component" value="Unassembled WGS sequence"/>
</dbReference>
<dbReference type="AlphaFoldDB" id="A0AAD4LF01"/>
<evidence type="ECO:0000313" key="2">
    <source>
        <dbReference type="EMBL" id="KAH8989979.1"/>
    </source>
</evidence>
<reference evidence="2" key="1">
    <citation type="submission" date="2022-01" db="EMBL/GenBank/DDBJ databases">
        <title>Comparative genomics reveals a dynamic genome evolution in the ectomycorrhizal milk-cap (Lactarius) mushrooms.</title>
        <authorList>
            <consortium name="DOE Joint Genome Institute"/>
            <person name="Lebreton A."/>
            <person name="Tang N."/>
            <person name="Kuo A."/>
            <person name="LaButti K."/>
            <person name="Drula E."/>
            <person name="Barry K."/>
            <person name="Clum A."/>
            <person name="Lipzen A."/>
            <person name="Mousain D."/>
            <person name="Ng V."/>
            <person name="Wang R."/>
            <person name="Wang X."/>
            <person name="Dai Y."/>
            <person name="Henrissat B."/>
            <person name="Grigoriev I.V."/>
            <person name="Guerin-Laguette A."/>
            <person name="Yu F."/>
            <person name="Martin F.M."/>
        </authorList>
    </citation>
    <scope>NUCLEOTIDE SEQUENCE</scope>
    <source>
        <strain evidence="2">QP</strain>
    </source>
</reference>
<organism evidence="2 3">
    <name type="scientific">Lactarius akahatsu</name>
    <dbReference type="NCBI Taxonomy" id="416441"/>
    <lineage>
        <taxon>Eukaryota</taxon>
        <taxon>Fungi</taxon>
        <taxon>Dikarya</taxon>
        <taxon>Basidiomycota</taxon>
        <taxon>Agaricomycotina</taxon>
        <taxon>Agaricomycetes</taxon>
        <taxon>Russulales</taxon>
        <taxon>Russulaceae</taxon>
        <taxon>Lactarius</taxon>
    </lineage>
</organism>
<sequence length="457" mass="48997">MSTHAAFASPPETSSHFAYDFLAYPPSPRTRPVELPPTPTVRAKVRHVSRRRSSTISTISSWATQLLPGSHEYAPGGPSTSTPVLRRPSLFRSPCSARRLSATFLSFIDTPTHTHKHTPDLRTPDYAPAIVPLPVTPRTAAPRLQSTFPSKRDNDYHADMKFTLALPRQRQGSFSASPLPSTPSKKKRLMRFLRPGPHPRSVTKTPGHRQVSYKMRPQSPPPSPTTAAAFSIAHRKRIQYARHGALPLPLESEVELMQFTDGGSRANAIARLGAGAYTDAAGIVYADEAEAGECLPLLLAPDSTDDSHSAIEDVFVFASSAPSSPVAPFTPPAPVSAATLPPRTPTSAEAQAIAFSPRALLSIPARAGSGLSGDAGAPAYMHVMFDPPSASPVRGRAQRRRPPPLVLSLPAPTGLRPASVIGFDDSFMPGCVAVSEASVVRDTEMGFRGLLRATRRE</sequence>
<proteinExistence type="predicted"/>
<protein>
    <submittedName>
        <fullName evidence="2">Uncharacterized protein</fullName>
    </submittedName>
</protein>
<gene>
    <name evidence="2" type="ORF">EDB92DRAFT_810645</name>
</gene>
<comment type="caution">
    <text evidence="2">The sequence shown here is derived from an EMBL/GenBank/DDBJ whole genome shotgun (WGS) entry which is preliminary data.</text>
</comment>